<protein>
    <submittedName>
        <fullName evidence="1">Uncharacterized protein</fullName>
    </submittedName>
</protein>
<organism evidence="1 2">
    <name type="scientific">Lepidopterella palustris CBS 459.81</name>
    <dbReference type="NCBI Taxonomy" id="1314670"/>
    <lineage>
        <taxon>Eukaryota</taxon>
        <taxon>Fungi</taxon>
        <taxon>Dikarya</taxon>
        <taxon>Ascomycota</taxon>
        <taxon>Pezizomycotina</taxon>
        <taxon>Dothideomycetes</taxon>
        <taxon>Pleosporomycetidae</taxon>
        <taxon>Mytilinidiales</taxon>
        <taxon>Argynnaceae</taxon>
        <taxon>Lepidopterella</taxon>
    </lineage>
</organism>
<sequence length="70" mass="7658">MAQNALTKSPPSSSRSKNACFLPIVSTLQTTYSVTTRRNSSILPSLEIPGGWSSLNTNSMRVRKSSIRDE</sequence>
<gene>
    <name evidence="1" type="ORF">K432DRAFT_459780</name>
</gene>
<evidence type="ECO:0000313" key="1">
    <source>
        <dbReference type="EMBL" id="OCK86286.1"/>
    </source>
</evidence>
<dbReference type="Proteomes" id="UP000250266">
    <property type="component" value="Unassembled WGS sequence"/>
</dbReference>
<evidence type="ECO:0000313" key="2">
    <source>
        <dbReference type="Proteomes" id="UP000250266"/>
    </source>
</evidence>
<dbReference type="EMBL" id="KV744807">
    <property type="protein sequence ID" value="OCK86286.1"/>
    <property type="molecule type" value="Genomic_DNA"/>
</dbReference>
<accession>A0A8E2ELW1</accession>
<dbReference type="AlphaFoldDB" id="A0A8E2ELW1"/>
<proteinExistence type="predicted"/>
<name>A0A8E2ELW1_9PEZI</name>
<keyword evidence="2" id="KW-1185">Reference proteome</keyword>
<reference evidence="1 2" key="1">
    <citation type="journal article" date="2016" name="Nat. Commun.">
        <title>Ectomycorrhizal ecology is imprinted in the genome of the dominant symbiotic fungus Cenococcum geophilum.</title>
        <authorList>
            <consortium name="DOE Joint Genome Institute"/>
            <person name="Peter M."/>
            <person name="Kohler A."/>
            <person name="Ohm R.A."/>
            <person name="Kuo A."/>
            <person name="Krutzmann J."/>
            <person name="Morin E."/>
            <person name="Arend M."/>
            <person name="Barry K.W."/>
            <person name="Binder M."/>
            <person name="Choi C."/>
            <person name="Clum A."/>
            <person name="Copeland A."/>
            <person name="Grisel N."/>
            <person name="Haridas S."/>
            <person name="Kipfer T."/>
            <person name="LaButti K."/>
            <person name="Lindquist E."/>
            <person name="Lipzen A."/>
            <person name="Maire R."/>
            <person name="Meier B."/>
            <person name="Mihaltcheva S."/>
            <person name="Molinier V."/>
            <person name="Murat C."/>
            <person name="Poggeler S."/>
            <person name="Quandt C.A."/>
            <person name="Sperisen C."/>
            <person name="Tritt A."/>
            <person name="Tisserant E."/>
            <person name="Crous P.W."/>
            <person name="Henrissat B."/>
            <person name="Nehls U."/>
            <person name="Egli S."/>
            <person name="Spatafora J.W."/>
            <person name="Grigoriev I.V."/>
            <person name="Martin F.M."/>
        </authorList>
    </citation>
    <scope>NUCLEOTIDE SEQUENCE [LARGE SCALE GENOMIC DNA]</scope>
    <source>
        <strain evidence="1 2">CBS 459.81</strain>
    </source>
</reference>